<dbReference type="STRING" id="981085.W9RZF9"/>
<evidence type="ECO:0000259" key="15">
    <source>
        <dbReference type="SMART" id="SM00499"/>
    </source>
</evidence>
<evidence type="ECO:0000256" key="10">
    <source>
        <dbReference type="ARBA" id="ARBA00023180"/>
    </source>
</evidence>
<proteinExistence type="inferred from homology"/>
<evidence type="ECO:0000313" key="16">
    <source>
        <dbReference type="EMBL" id="EXC18950.1"/>
    </source>
</evidence>
<dbReference type="eggNOG" id="ENOG502RZXE">
    <property type="taxonomic scope" value="Eukaryota"/>
</dbReference>
<dbReference type="GO" id="GO:0005886">
    <property type="term" value="C:plasma membrane"/>
    <property type="evidence" value="ECO:0007669"/>
    <property type="project" value="UniProtKB-SubCell"/>
</dbReference>
<keyword evidence="11" id="KW-0449">Lipoprotein</keyword>
<dbReference type="GO" id="GO:0098552">
    <property type="term" value="C:side of membrane"/>
    <property type="evidence" value="ECO:0007669"/>
    <property type="project" value="UniProtKB-KW"/>
</dbReference>
<dbReference type="FunFam" id="1.10.110.10:FF:000001">
    <property type="entry name" value="Bifunctional inhibitor/lipid-transfer protein/seed storage 2S albumin superfamily protein"/>
    <property type="match status" value="1"/>
</dbReference>
<dbReference type="Pfam" id="PF14368">
    <property type="entry name" value="LTP_2"/>
    <property type="match status" value="1"/>
</dbReference>
<reference evidence="17" key="1">
    <citation type="submission" date="2013-01" db="EMBL/GenBank/DDBJ databases">
        <title>Draft Genome Sequence of a Mulberry Tree, Morus notabilis C.K. Schneid.</title>
        <authorList>
            <person name="He N."/>
            <person name="Zhao S."/>
        </authorList>
    </citation>
    <scope>NUCLEOTIDE SEQUENCE</scope>
</reference>
<feature type="domain" description="Bifunctional inhibitor/plant lipid transfer protein/seed storage helical" evidence="15">
    <location>
        <begin position="33"/>
        <end position="112"/>
    </location>
</feature>
<keyword evidence="10" id="KW-0325">Glycoprotein</keyword>
<feature type="transmembrane region" description="Helical" evidence="13">
    <location>
        <begin position="198"/>
        <end position="216"/>
    </location>
</feature>
<evidence type="ECO:0000256" key="14">
    <source>
        <dbReference type="SAM" id="SignalP"/>
    </source>
</evidence>
<feature type="chain" id="PRO_5004932860" description="Bifunctional inhibitor/plant lipid transfer protein/seed storage helical domain-containing protein" evidence="14">
    <location>
        <begin position="28"/>
        <end position="217"/>
    </location>
</feature>
<dbReference type="InterPro" id="IPR036312">
    <property type="entry name" value="Bifun_inhib/LTP/seed_sf"/>
</dbReference>
<dbReference type="CDD" id="cd00010">
    <property type="entry name" value="AAI_LTSS"/>
    <property type="match status" value="1"/>
</dbReference>
<gene>
    <name evidence="16" type="ORF">L484_002594</name>
</gene>
<keyword evidence="4" id="KW-0813">Transport</keyword>
<dbReference type="Proteomes" id="UP000030645">
    <property type="component" value="Unassembled WGS sequence"/>
</dbReference>
<dbReference type="Gene3D" id="1.10.110.10">
    <property type="entry name" value="Plant lipid-transfer and hydrophobic proteins"/>
    <property type="match status" value="1"/>
</dbReference>
<dbReference type="KEGG" id="mnt:21386162"/>
<feature type="compositionally biased region" description="Low complexity" evidence="12">
    <location>
        <begin position="157"/>
        <end position="184"/>
    </location>
</feature>
<comment type="function">
    <text evidence="1">Plant non-specific lipid-transfer proteins transfer phospholipids as well as galactolipids across membranes. May play a role in wax or cutin deposition in the cell walls of expanding epidermal cells and certain secretory tissues.</text>
</comment>
<evidence type="ECO:0000256" key="3">
    <source>
        <dbReference type="ARBA" id="ARBA00009748"/>
    </source>
</evidence>
<organism evidence="16 17">
    <name type="scientific">Morus notabilis</name>
    <dbReference type="NCBI Taxonomy" id="981085"/>
    <lineage>
        <taxon>Eukaryota</taxon>
        <taxon>Viridiplantae</taxon>
        <taxon>Streptophyta</taxon>
        <taxon>Embryophyta</taxon>
        <taxon>Tracheophyta</taxon>
        <taxon>Spermatophyta</taxon>
        <taxon>Magnoliopsida</taxon>
        <taxon>eudicotyledons</taxon>
        <taxon>Gunneridae</taxon>
        <taxon>Pentapetalae</taxon>
        <taxon>rosids</taxon>
        <taxon>fabids</taxon>
        <taxon>Rosales</taxon>
        <taxon>Moraceae</taxon>
        <taxon>Moreae</taxon>
        <taxon>Morus</taxon>
    </lineage>
</organism>
<evidence type="ECO:0000256" key="13">
    <source>
        <dbReference type="SAM" id="Phobius"/>
    </source>
</evidence>
<evidence type="ECO:0000256" key="12">
    <source>
        <dbReference type="SAM" id="MobiDB-lite"/>
    </source>
</evidence>
<evidence type="ECO:0000256" key="8">
    <source>
        <dbReference type="ARBA" id="ARBA00023121"/>
    </source>
</evidence>
<dbReference type="OrthoDB" id="1193783at2759"/>
<evidence type="ECO:0000256" key="7">
    <source>
        <dbReference type="ARBA" id="ARBA00022729"/>
    </source>
</evidence>
<protein>
    <recommendedName>
        <fullName evidence="15">Bifunctional inhibitor/plant lipid transfer protein/seed storage helical domain-containing protein</fullName>
    </recommendedName>
</protein>
<keyword evidence="17" id="KW-1185">Reference proteome</keyword>
<evidence type="ECO:0000256" key="1">
    <source>
        <dbReference type="ARBA" id="ARBA00003211"/>
    </source>
</evidence>
<evidence type="ECO:0000256" key="6">
    <source>
        <dbReference type="ARBA" id="ARBA00022622"/>
    </source>
</evidence>
<keyword evidence="8" id="KW-0446">Lipid-binding</keyword>
<dbReference type="InterPro" id="IPR043325">
    <property type="entry name" value="LTSS"/>
</dbReference>
<evidence type="ECO:0000256" key="4">
    <source>
        <dbReference type="ARBA" id="ARBA00022448"/>
    </source>
</evidence>
<dbReference type="GO" id="GO:0008289">
    <property type="term" value="F:lipid binding"/>
    <property type="evidence" value="ECO:0007669"/>
    <property type="project" value="UniProtKB-KW"/>
</dbReference>
<dbReference type="InterPro" id="IPR016140">
    <property type="entry name" value="Bifunc_inhib/LTP/seed_store"/>
</dbReference>
<dbReference type="EMBL" id="KE345846">
    <property type="protein sequence ID" value="EXC18950.1"/>
    <property type="molecule type" value="Genomic_DNA"/>
</dbReference>
<name>W9RZF9_9ROSA</name>
<comment type="similarity">
    <text evidence="3">Belongs to the plant LTP family.</text>
</comment>
<dbReference type="PANTHER" id="PTHR33044">
    <property type="entry name" value="BIFUNCTIONAL INHIBITOR/LIPID-TRANSFER PROTEIN/SEED STORAGE 2S ALBUMIN SUPERFAMILY PROTEIN-RELATED"/>
    <property type="match status" value="1"/>
</dbReference>
<evidence type="ECO:0000256" key="9">
    <source>
        <dbReference type="ARBA" id="ARBA00023157"/>
    </source>
</evidence>
<keyword evidence="13" id="KW-0472">Membrane</keyword>
<feature type="compositionally biased region" description="Low complexity" evidence="12">
    <location>
        <begin position="124"/>
        <end position="148"/>
    </location>
</feature>
<accession>W9RZF9</accession>
<feature type="signal peptide" evidence="14">
    <location>
        <begin position="1"/>
        <end position="27"/>
    </location>
</feature>
<dbReference type="SMART" id="SM00499">
    <property type="entry name" value="AAI"/>
    <property type="match status" value="1"/>
</dbReference>
<evidence type="ECO:0000256" key="5">
    <source>
        <dbReference type="ARBA" id="ARBA00022475"/>
    </source>
</evidence>
<keyword evidence="7 14" id="KW-0732">Signal</keyword>
<dbReference type="SUPFAM" id="SSF47699">
    <property type="entry name" value="Bifunctional inhibitor/lipid-transfer protein/seed storage 2S albumin"/>
    <property type="match status" value="1"/>
</dbReference>
<evidence type="ECO:0000313" key="17">
    <source>
        <dbReference type="Proteomes" id="UP000030645"/>
    </source>
</evidence>
<keyword evidence="6" id="KW-0336">GPI-anchor</keyword>
<sequence length="217" mass="21667">MELPKPFPRLVTALLAVAAVLIMPACAQISTPCNASMISSFRPCINFVTNSSANGTSPTSDCCNALKTMTGSGMDCLCLIATGSVPFQVPINRTLAISLPRACNMPGVPVQCKSTGAPLPAPGPAFLGPTLSPGASPSATPTSPAASAVPDPISPALSPESDTTPLLTPPSTTGGTNTPTETTGSRSSLTPSAAAPSYGLSASVLLLAMGGSVIMFY</sequence>
<keyword evidence="9" id="KW-1015">Disulfide bond</keyword>
<evidence type="ECO:0000256" key="11">
    <source>
        <dbReference type="ARBA" id="ARBA00023288"/>
    </source>
</evidence>
<dbReference type="AlphaFoldDB" id="W9RZF9"/>
<keyword evidence="13" id="KW-1133">Transmembrane helix</keyword>
<feature type="region of interest" description="Disordered" evidence="12">
    <location>
        <begin position="123"/>
        <end position="193"/>
    </location>
</feature>
<evidence type="ECO:0000256" key="2">
    <source>
        <dbReference type="ARBA" id="ARBA00004609"/>
    </source>
</evidence>
<keyword evidence="5" id="KW-1003">Cell membrane</keyword>
<comment type="subcellular location">
    <subcellularLocation>
        <location evidence="2">Cell membrane</location>
        <topology evidence="2">Lipid-anchor</topology>
        <topology evidence="2">GPI-anchor</topology>
    </subcellularLocation>
</comment>
<keyword evidence="13" id="KW-0812">Transmembrane</keyword>